<organism evidence="1 2">
    <name type="scientific">Arachis hypogaea</name>
    <name type="common">Peanut</name>
    <dbReference type="NCBI Taxonomy" id="3818"/>
    <lineage>
        <taxon>Eukaryota</taxon>
        <taxon>Viridiplantae</taxon>
        <taxon>Streptophyta</taxon>
        <taxon>Embryophyta</taxon>
        <taxon>Tracheophyta</taxon>
        <taxon>Spermatophyta</taxon>
        <taxon>Magnoliopsida</taxon>
        <taxon>eudicotyledons</taxon>
        <taxon>Gunneridae</taxon>
        <taxon>Pentapetalae</taxon>
        <taxon>rosids</taxon>
        <taxon>fabids</taxon>
        <taxon>Fabales</taxon>
        <taxon>Fabaceae</taxon>
        <taxon>Papilionoideae</taxon>
        <taxon>50 kb inversion clade</taxon>
        <taxon>dalbergioids sensu lato</taxon>
        <taxon>Dalbergieae</taxon>
        <taxon>Pterocarpus clade</taxon>
        <taxon>Arachis</taxon>
    </lineage>
</organism>
<comment type="caution">
    <text evidence="1">The sequence shown here is derived from an EMBL/GenBank/DDBJ whole genome shotgun (WGS) entry which is preliminary data.</text>
</comment>
<accession>A0A444Z4A6</accession>
<dbReference type="Proteomes" id="UP000289738">
    <property type="component" value="Chromosome B05"/>
</dbReference>
<reference evidence="1 2" key="1">
    <citation type="submission" date="2019-01" db="EMBL/GenBank/DDBJ databases">
        <title>Sequencing of cultivated peanut Arachis hypogaea provides insights into genome evolution and oil improvement.</title>
        <authorList>
            <person name="Chen X."/>
        </authorList>
    </citation>
    <scope>NUCLEOTIDE SEQUENCE [LARGE SCALE GENOMIC DNA]</scope>
    <source>
        <strain evidence="2">cv. Fuhuasheng</strain>
        <tissue evidence="1">Leaves</tissue>
    </source>
</reference>
<keyword evidence="2" id="KW-1185">Reference proteome</keyword>
<sequence>MRLLLPSKERSSLIRFSSFDLRVCCAALISSSTTSNTIIVVFDGASTIWYNLRSHIGGRGKGE</sequence>
<gene>
    <name evidence="1" type="ORF">Ahy_B05g076971</name>
</gene>
<dbReference type="AlphaFoldDB" id="A0A444Z4A6"/>
<protein>
    <submittedName>
        <fullName evidence="1">Uncharacterized protein</fullName>
    </submittedName>
</protein>
<evidence type="ECO:0000313" key="2">
    <source>
        <dbReference type="Proteomes" id="UP000289738"/>
    </source>
</evidence>
<name>A0A444Z4A6_ARAHY</name>
<proteinExistence type="predicted"/>
<evidence type="ECO:0000313" key="1">
    <source>
        <dbReference type="EMBL" id="RYR09012.1"/>
    </source>
</evidence>
<dbReference type="EMBL" id="SDMP01000015">
    <property type="protein sequence ID" value="RYR09012.1"/>
    <property type="molecule type" value="Genomic_DNA"/>
</dbReference>